<dbReference type="GO" id="GO:0005886">
    <property type="term" value="C:plasma membrane"/>
    <property type="evidence" value="ECO:0007669"/>
    <property type="project" value="UniProtKB-SubCell"/>
</dbReference>
<organism evidence="9 10">
    <name type="scientific">Nocardia terrae</name>
    <dbReference type="NCBI Taxonomy" id="2675851"/>
    <lineage>
        <taxon>Bacteria</taxon>
        <taxon>Bacillati</taxon>
        <taxon>Actinomycetota</taxon>
        <taxon>Actinomycetes</taxon>
        <taxon>Mycobacteriales</taxon>
        <taxon>Nocardiaceae</taxon>
        <taxon>Nocardia</taxon>
    </lineage>
</organism>
<evidence type="ECO:0000256" key="5">
    <source>
        <dbReference type="ARBA" id="ARBA00022989"/>
    </source>
</evidence>
<dbReference type="InterPro" id="IPR036938">
    <property type="entry name" value="PAP2/HPO_sf"/>
</dbReference>
<evidence type="ECO:0000256" key="2">
    <source>
        <dbReference type="ARBA" id="ARBA00022475"/>
    </source>
</evidence>
<evidence type="ECO:0000256" key="4">
    <source>
        <dbReference type="ARBA" id="ARBA00022801"/>
    </source>
</evidence>
<evidence type="ECO:0000256" key="6">
    <source>
        <dbReference type="ARBA" id="ARBA00023136"/>
    </source>
</evidence>
<evidence type="ECO:0000256" key="1">
    <source>
        <dbReference type="ARBA" id="ARBA00004651"/>
    </source>
</evidence>
<keyword evidence="10" id="KW-1185">Reference proteome</keyword>
<sequence length="204" mass="22015">MSFDTRVFYDINDFARDTPWLHPIVSGYANYGVVLFAALLLAGWWIARRDANPVRMAAALWAPLGMLIALAVNQPIAAAVDETRPCNALHDIVVLHCNTDAGFPSDHAVMAGAVTAGTWLVHRRLGALAALAALVMVFARVYIGAHYPQDVLAGLVLGAAVSLVGYLLARPLLRWLLRVLARSPWRILVTASTTEPTAAQHGSQ</sequence>
<dbReference type="SUPFAM" id="SSF48317">
    <property type="entry name" value="Acid phosphatase/Vanadium-dependent haloperoxidase"/>
    <property type="match status" value="1"/>
</dbReference>
<dbReference type="RefSeq" id="WP_157387622.1">
    <property type="nucleotide sequence ID" value="NZ_WRPP01000002.1"/>
</dbReference>
<evidence type="ECO:0000256" key="3">
    <source>
        <dbReference type="ARBA" id="ARBA00022692"/>
    </source>
</evidence>
<feature type="transmembrane region" description="Helical" evidence="7">
    <location>
        <begin position="151"/>
        <end position="169"/>
    </location>
</feature>
<dbReference type="Gene3D" id="1.20.144.10">
    <property type="entry name" value="Phosphatidic acid phosphatase type 2/haloperoxidase"/>
    <property type="match status" value="1"/>
</dbReference>
<evidence type="ECO:0000259" key="8">
    <source>
        <dbReference type="SMART" id="SM00014"/>
    </source>
</evidence>
<feature type="domain" description="Phosphatidic acid phosphatase type 2/haloperoxidase" evidence="8">
    <location>
        <begin position="54"/>
        <end position="166"/>
    </location>
</feature>
<gene>
    <name evidence="9" type="ORF">GPX89_12435</name>
</gene>
<name>A0A7K1UUM5_9NOCA</name>
<dbReference type="InterPro" id="IPR000326">
    <property type="entry name" value="PAP2/HPO"/>
</dbReference>
<reference evidence="9 10" key="1">
    <citation type="submission" date="2019-12" db="EMBL/GenBank/DDBJ databases">
        <title>Nocardia sp. nov. ET3-3 isolated from soil.</title>
        <authorList>
            <person name="Kanchanasin P."/>
            <person name="Tanasupawat S."/>
            <person name="Yuki M."/>
            <person name="Kudo T."/>
        </authorList>
    </citation>
    <scope>NUCLEOTIDE SEQUENCE [LARGE SCALE GENOMIC DNA]</scope>
    <source>
        <strain evidence="9 10">ET3-3</strain>
    </source>
</reference>
<dbReference type="Proteomes" id="UP000466794">
    <property type="component" value="Unassembled WGS sequence"/>
</dbReference>
<dbReference type="PANTHER" id="PTHR14969">
    <property type="entry name" value="SPHINGOSINE-1-PHOSPHATE PHOSPHOHYDROLASE"/>
    <property type="match status" value="1"/>
</dbReference>
<evidence type="ECO:0000313" key="10">
    <source>
        <dbReference type="Proteomes" id="UP000466794"/>
    </source>
</evidence>
<keyword evidence="6 7" id="KW-0472">Membrane</keyword>
<dbReference type="GO" id="GO:0016787">
    <property type="term" value="F:hydrolase activity"/>
    <property type="evidence" value="ECO:0007669"/>
    <property type="project" value="UniProtKB-KW"/>
</dbReference>
<evidence type="ECO:0000256" key="7">
    <source>
        <dbReference type="SAM" id="Phobius"/>
    </source>
</evidence>
<comment type="caution">
    <text evidence="9">The sequence shown here is derived from an EMBL/GenBank/DDBJ whole genome shotgun (WGS) entry which is preliminary data.</text>
</comment>
<proteinExistence type="predicted"/>
<dbReference type="Pfam" id="PF01569">
    <property type="entry name" value="PAP2"/>
    <property type="match status" value="1"/>
</dbReference>
<dbReference type="EMBL" id="WRPP01000002">
    <property type="protein sequence ID" value="MVU78050.1"/>
    <property type="molecule type" value="Genomic_DNA"/>
</dbReference>
<feature type="transmembrane region" description="Helical" evidence="7">
    <location>
        <begin position="28"/>
        <end position="47"/>
    </location>
</feature>
<keyword evidence="5 7" id="KW-1133">Transmembrane helix</keyword>
<accession>A0A7K1UUM5</accession>
<dbReference type="PANTHER" id="PTHR14969:SF62">
    <property type="entry name" value="DECAPRENYLPHOSPHORYL-5-PHOSPHORIBOSE PHOSPHATASE RV3807C-RELATED"/>
    <property type="match status" value="1"/>
</dbReference>
<feature type="transmembrane region" description="Helical" evidence="7">
    <location>
        <begin position="125"/>
        <end position="145"/>
    </location>
</feature>
<dbReference type="SMART" id="SM00014">
    <property type="entry name" value="acidPPc"/>
    <property type="match status" value="1"/>
</dbReference>
<protein>
    <submittedName>
        <fullName evidence="9">Phosphatase PAP2 family protein</fullName>
    </submittedName>
</protein>
<dbReference type="AlphaFoldDB" id="A0A7K1UUM5"/>
<evidence type="ECO:0000313" key="9">
    <source>
        <dbReference type="EMBL" id="MVU78050.1"/>
    </source>
</evidence>
<keyword evidence="4" id="KW-0378">Hydrolase</keyword>
<comment type="subcellular location">
    <subcellularLocation>
        <location evidence="1">Cell membrane</location>
        <topology evidence="1">Multi-pass membrane protein</topology>
    </subcellularLocation>
</comment>
<keyword evidence="3 7" id="KW-0812">Transmembrane</keyword>
<keyword evidence="2" id="KW-1003">Cell membrane</keyword>